<protein>
    <submittedName>
        <fullName evidence="2">Uncharacterized protein</fullName>
    </submittedName>
</protein>
<feature type="compositionally biased region" description="Polar residues" evidence="1">
    <location>
        <begin position="55"/>
        <end position="67"/>
    </location>
</feature>
<evidence type="ECO:0000313" key="3">
    <source>
        <dbReference type="Proteomes" id="UP000799441"/>
    </source>
</evidence>
<proteinExistence type="predicted"/>
<dbReference type="AlphaFoldDB" id="A0A9P4PXZ3"/>
<dbReference type="Proteomes" id="UP000799441">
    <property type="component" value="Unassembled WGS sequence"/>
</dbReference>
<accession>A0A9P4PXZ3</accession>
<name>A0A9P4PXZ3_9PEZI</name>
<evidence type="ECO:0000313" key="2">
    <source>
        <dbReference type="EMBL" id="KAF2715880.1"/>
    </source>
</evidence>
<dbReference type="EMBL" id="MU003941">
    <property type="protein sequence ID" value="KAF2715880.1"/>
    <property type="molecule type" value="Genomic_DNA"/>
</dbReference>
<organism evidence="2 3">
    <name type="scientific">Polychaeton citri CBS 116435</name>
    <dbReference type="NCBI Taxonomy" id="1314669"/>
    <lineage>
        <taxon>Eukaryota</taxon>
        <taxon>Fungi</taxon>
        <taxon>Dikarya</taxon>
        <taxon>Ascomycota</taxon>
        <taxon>Pezizomycotina</taxon>
        <taxon>Dothideomycetes</taxon>
        <taxon>Dothideomycetidae</taxon>
        <taxon>Capnodiales</taxon>
        <taxon>Capnodiaceae</taxon>
        <taxon>Polychaeton</taxon>
    </lineage>
</organism>
<feature type="compositionally biased region" description="Acidic residues" evidence="1">
    <location>
        <begin position="83"/>
        <end position="98"/>
    </location>
</feature>
<comment type="caution">
    <text evidence="2">The sequence shown here is derived from an EMBL/GenBank/DDBJ whole genome shotgun (WGS) entry which is preliminary data.</text>
</comment>
<feature type="region of interest" description="Disordered" evidence="1">
    <location>
        <begin position="55"/>
        <end position="101"/>
    </location>
</feature>
<sequence length="131" mass="14434">MSKRRPHLNEPRFIRELPYEAGTYLQAFTTAKSNALKSITYKVVDYTKALLTSAPTSRESGLFSVTSDDGEAGDSETSKEALPTEDEGREDDINDSELEGGATIEKLLTSVNDKNMPALSNRRKVTLSKAF</sequence>
<keyword evidence="3" id="KW-1185">Reference proteome</keyword>
<reference evidence="2" key="1">
    <citation type="journal article" date="2020" name="Stud. Mycol.">
        <title>101 Dothideomycetes genomes: a test case for predicting lifestyles and emergence of pathogens.</title>
        <authorList>
            <person name="Haridas S."/>
            <person name="Albert R."/>
            <person name="Binder M."/>
            <person name="Bloem J."/>
            <person name="Labutti K."/>
            <person name="Salamov A."/>
            <person name="Andreopoulos B."/>
            <person name="Baker S."/>
            <person name="Barry K."/>
            <person name="Bills G."/>
            <person name="Bluhm B."/>
            <person name="Cannon C."/>
            <person name="Castanera R."/>
            <person name="Culley D."/>
            <person name="Daum C."/>
            <person name="Ezra D."/>
            <person name="Gonzalez J."/>
            <person name="Henrissat B."/>
            <person name="Kuo A."/>
            <person name="Liang C."/>
            <person name="Lipzen A."/>
            <person name="Lutzoni F."/>
            <person name="Magnuson J."/>
            <person name="Mondo S."/>
            <person name="Nolan M."/>
            <person name="Ohm R."/>
            <person name="Pangilinan J."/>
            <person name="Park H.-J."/>
            <person name="Ramirez L."/>
            <person name="Alfaro M."/>
            <person name="Sun H."/>
            <person name="Tritt A."/>
            <person name="Yoshinaga Y."/>
            <person name="Zwiers L.-H."/>
            <person name="Turgeon B."/>
            <person name="Goodwin S."/>
            <person name="Spatafora J."/>
            <person name="Crous P."/>
            <person name="Grigoriev I."/>
        </authorList>
    </citation>
    <scope>NUCLEOTIDE SEQUENCE</scope>
    <source>
        <strain evidence="2">CBS 116435</strain>
    </source>
</reference>
<gene>
    <name evidence="2" type="ORF">K431DRAFT_308242</name>
</gene>
<evidence type="ECO:0000256" key="1">
    <source>
        <dbReference type="SAM" id="MobiDB-lite"/>
    </source>
</evidence>